<keyword evidence="4" id="KW-1185">Reference proteome</keyword>
<evidence type="ECO:0000256" key="1">
    <source>
        <dbReference type="PROSITE-ProRule" id="PRU00176"/>
    </source>
</evidence>
<proteinExistence type="predicted"/>
<gene>
    <name evidence="3" type="ORF">MAR_015719</name>
</gene>
<accession>A0ABY7FHU3</accession>
<evidence type="ECO:0000259" key="2">
    <source>
        <dbReference type="PROSITE" id="PS50102"/>
    </source>
</evidence>
<feature type="domain" description="RRM" evidence="2">
    <location>
        <begin position="205"/>
        <end position="286"/>
    </location>
</feature>
<dbReference type="InterPro" id="IPR012677">
    <property type="entry name" value="Nucleotide-bd_a/b_plait_sf"/>
</dbReference>
<dbReference type="InterPro" id="IPR057044">
    <property type="entry name" value="PARP14_KH_1"/>
</dbReference>
<name>A0ABY7FHU3_MYAAR</name>
<dbReference type="SMART" id="SM00360">
    <property type="entry name" value="RRM"/>
    <property type="match status" value="4"/>
</dbReference>
<keyword evidence="1" id="KW-0694">RNA-binding</keyword>
<dbReference type="Gene3D" id="3.30.70.330">
    <property type="match status" value="6"/>
</dbReference>
<sequence>MACARCPTSCFDDEVAGRRDGSSISQFADGKHTAVLLKGIPENVHEEYIEMFFENKKNFTDVKVYSVCIDRDDRTAIVKFKDKQAANAVLEKECIIMKRARVHIESYHPEQQTQDVTQSEDNRELPRVVLKDLPDDVDQDDIKMLLCSKKRARNIEVVEIDYNKVDSLAVVTLGNQESLETLLAKSPLTIFGESIHVVLQPLEQPKIRVSRLPENVDYEDVELFFENGRRFGDIKPLDIEFTEGDHSAILTYDTKTSVTFVVNRGPFKMRGKQLMLRKLPIDKTVGSDKIITGNEIDTSPTQLLVEDIPNDVDKEIIEMFFESKTLKSCEVIDIDFDEKDRNAVVRFAKPEDAQVVLESRPLCLRNQKLSIQIYIPKPLDTIMIKGPPDVVSENSLDMLELYFDNENRSGGCGIVENKTTFDSENNIAFVTYKDERARNTQKKPTKTIRVHGMKKIRTRESVNWYFESKKMAGGGDIETTYTDEEDDDTVYITFNEESAAKAVADREHHTVNGVDLTVSLYSPSVQTTPSYRNKILIKGLNAKITESLLGLFLEAKANYTLVDGSLTYHAVRNDVALVTTEQDIGVDSVLSKEQMLDGNKVEVKRYIQCIARAEGDSVKRRFRFSESFTISVSKSKTKFLKNSHMAKTALREQMNMCNASLTWSEETPSVELSCSLTTEVRDCILLASNWKECAEQNFNDFIDKISEQDMPVMLELWEKVTPKLSEVSLEQPEAAAVYLSKEAGKITVVGMKHVADPLIKSIGAIIDLASDEFAKEKMWTRETVTSLHQIQTRMLLADKFPTKMEETFPDVKVKINQGKNEIIIEGICQDVNTVLLKMYEQKEKFCSVEFQFQKQVLCLYDISNKTVKEYIVKKMKNNRIVAVWENTGSKLIVMTANKDTLDTAAKVVRESVLSKTIPLSEANMSVLQTDIWEEKHRELNSKYRDKICLDTTYLGKLVFGTTDDIAYEVEIAIQSFLRTHSILKETIQVPRNVYKLMKRYHEKQVRIFSKDDAHAFEIFGTKDGMEQAKTQVEVFLRKVNKMKHEVRKPGLGDYLQTKKGSEITRSVESAFPCVISMNEDSDGNHDMGSENICVIASCTGYENRRMFVTVGDMS</sequence>
<organism evidence="3 4">
    <name type="scientific">Mya arenaria</name>
    <name type="common">Soft-shell clam</name>
    <dbReference type="NCBI Taxonomy" id="6604"/>
    <lineage>
        <taxon>Eukaryota</taxon>
        <taxon>Metazoa</taxon>
        <taxon>Spiralia</taxon>
        <taxon>Lophotrochozoa</taxon>
        <taxon>Mollusca</taxon>
        <taxon>Bivalvia</taxon>
        <taxon>Autobranchia</taxon>
        <taxon>Heteroconchia</taxon>
        <taxon>Euheterodonta</taxon>
        <taxon>Imparidentia</taxon>
        <taxon>Neoheterodontei</taxon>
        <taxon>Myida</taxon>
        <taxon>Myoidea</taxon>
        <taxon>Myidae</taxon>
        <taxon>Mya</taxon>
    </lineage>
</organism>
<feature type="non-terminal residue" evidence="3">
    <location>
        <position position="1114"/>
    </location>
</feature>
<dbReference type="Pfam" id="PF23084">
    <property type="entry name" value="KH_PARP14_1"/>
    <property type="match status" value="1"/>
</dbReference>
<dbReference type="Pfam" id="PF23222">
    <property type="entry name" value="RRM_PARP14_1"/>
    <property type="match status" value="1"/>
</dbReference>
<dbReference type="PROSITE" id="PS50102">
    <property type="entry name" value="RRM"/>
    <property type="match status" value="1"/>
</dbReference>
<dbReference type="InterPro" id="IPR035979">
    <property type="entry name" value="RBD_domain_sf"/>
</dbReference>
<dbReference type="EMBL" id="CP111023">
    <property type="protein sequence ID" value="WAR21745.1"/>
    <property type="molecule type" value="Genomic_DNA"/>
</dbReference>
<dbReference type="CDD" id="cd00590">
    <property type="entry name" value="RRM_SF"/>
    <property type="match status" value="1"/>
</dbReference>
<evidence type="ECO:0000313" key="3">
    <source>
        <dbReference type="EMBL" id="WAR21745.1"/>
    </source>
</evidence>
<dbReference type="PANTHER" id="PTHR15225">
    <property type="entry name" value="INTERFERON-INDUCED PROTEIN 35/NMI N-MYC/STAT INTERACTING PROTEIN"/>
    <property type="match status" value="1"/>
</dbReference>
<dbReference type="InterPro" id="IPR057051">
    <property type="entry name" value="PARP14_RPM_1"/>
</dbReference>
<dbReference type="Pfam" id="PF23085">
    <property type="entry name" value="RRM_PARP14_3"/>
    <property type="match status" value="3"/>
</dbReference>
<dbReference type="Proteomes" id="UP001164746">
    <property type="component" value="Chromosome 12"/>
</dbReference>
<evidence type="ECO:0000313" key="4">
    <source>
        <dbReference type="Proteomes" id="UP001164746"/>
    </source>
</evidence>
<protein>
    <recommendedName>
        <fullName evidence="2">RRM domain-containing protein</fullName>
    </recommendedName>
</protein>
<reference evidence="3" key="1">
    <citation type="submission" date="2022-11" db="EMBL/GenBank/DDBJ databases">
        <title>Centuries of genome instability and evolution in soft-shell clam transmissible cancer (bioRxiv).</title>
        <authorList>
            <person name="Hart S.F.M."/>
            <person name="Yonemitsu M.A."/>
            <person name="Giersch R.M."/>
            <person name="Beal B.F."/>
            <person name="Arriagada G."/>
            <person name="Davis B.W."/>
            <person name="Ostrander E.A."/>
            <person name="Goff S.P."/>
            <person name="Metzger M.J."/>
        </authorList>
    </citation>
    <scope>NUCLEOTIDE SEQUENCE</scope>
    <source>
        <strain evidence="3">MELC-2E11</strain>
        <tissue evidence="3">Siphon/mantle</tissue>
    </source>
</reference>
<dbReference type="SUPFAM" id="SSF54928">
    <property type="entry name" value="RNA-binding domain, RBD"/>
    <property type="match status" value="2"/>
</dbReference>
<dbReference type="InterPro" id="IPR000504">
    <property type="entry name" value="RRM_dom"/>
</dbReference>